<sequence length="292" mass="31639">MQALRPATCPQRLQGRSLYEICRRSGQRTVEKAGDSLHAGSMPERHGFGYALRPATLMPMSDLCERYAHIMARIAHAAHASGRPASAVRLVAVSKTHTAEAVAQLAACGQRHFGESRAQEGAAKIAAMPDAALEWHFLGPVQRNKARLIARHFRWLHSLEGLDAALALSRHAEAADTQLRVLVEVNVTSDPRKHGLSTAALPAFLEAYSARAWPGLTLSGLMTMAAHGAPEGAARATFARLRELAADCRRAFDLTDFQELSMGMSDDYHWAIAEGATMVRIGRALFGARESG</sequence>
<dbReference type="EMBL" id="PSYR01000002">
    <property type="protein sequence ID" value="RCN56253.1"/>
    <property type="molecule type" value="Genomic_DNA"/>
</dbReference>
<dbReference type="FunFam" id="3.20.20.10:FF:000018">
    <property type="entry name" value="Pyridoxal phosphate homeostasis protein"/>
    <property type="match status" value="1"/>
</dbReference>
<accession>A0A368HCU4</accession>
<dbReference type="NCBIfam" id="TIGR00044">
    <property type="entry name" value="YggS family pyridoxal phosphate-dependent enzyme"/>
    <property type="match status" value="1"/>
</dbReference>
<reference evidence="3 4" key="1">
    <citation type="submission" date="2018-02" db="EMBL/GenBank/DDBJ databases">
        <title>Insights into the biology of acidophilic members of the Acidiferrobacteraceae family derived from comparative genomic analyses.</title>
        <authorList>
            <person name="Issotta F."/>
            <person name="Thyssen C."/>
            <person name="Mena C."/>
            <person name="Moya A."/>
            <person name="Bellenberg S."/>
            <person name="Sproer C."/>
            <person name="Covarrubias P.C."/>
            <person name="Sand W."/>
            <person name="Quatrini R."/>
            <person name="Vera M."/>
        </authorList>
    </citation>
    <scope>NUCLEOTIDE SEQUENCE [LARGE SCALE GENOMIC DNA]</scope>
    <source>
        <strain evidence="4">m-1</strain>
    </source>
</reference>
<dbReference type="InterPro" id="IPR029066">
    <property type="entry name" value="PLP-binding_barrel"/>
</dbReference>
<comment type="function">
    <text evidence="2">Pyridoxal 5'-phosphate (PLP)-binding protein, which is involved in PLP homeostasis.</text>
</comment>
<feature type="modified residue" description="N6-(pyridoxal phosphate)lysine" evidence="2">
    <location>
        <position position="95"/>
    </location>
</feature>
<dbReference type="OrthoDB" id="9804072at2"/>
<dbReference type="PANTHER" id="PTHR10146:SF14">
    <property type="entry name" value="PYRIDOXAL PHOSPHATE HOMEOSTASIS PROTEIN"/>
    <property type="match status" value="1"/>
</dbReference>
<dbReference type="InterPro" id="IPR011078">
    <property type="entry name" value="PyrdxlP_homeostasis"/>
</dbReference>
<dbReference type="HAMAP" id="MF_02087">
    <property type="entry name" value="PLP_homeostasis"/>
    <property type="match status" value="1"/>
</dbReference>
<keyword evidence="4" id="KW-1185">Reference proteome</keyword>
<evidence type="ECO:0000256" key="1">
    <source>
        <dbReference type="ARBA" id="ARBA00022898"/>
    </source>
</evidence>
<evidence type="ECO:0000256" key="2">
    <source>
        <dbReference type="HAMAP-Rule" id="MF_02087"/>
    </source>
</evidence>
<keyword evidence="1 2" id="KW-0663">Pyridoxal phosphate</keyword>
<dbReference type="Proteomes" id="UP000253250">
    <property type="component" value="Unassembled WGS sequence"/>
</dbReference>
<evidence type="ECO:0000313" key="3">
    <source>
        <dbReference type="EMBL" id="RCN56253.1"/>
    </source>
</evidence>
<dbReference type="CDD" id="cd00635">
    <property type="entry name" value="PLPDE_III_YBL036c_like"/>
    <property type="match status" value="1"/>
</dbReference>
<proteinExistence type="inferred from homology"/>
<gene>
    <name evidence="3" type="ORF">C4900_10435</name>
</gene>
<evidence type="ECO:0000313" key="4">
    <source>
        <dbReference type="Proteomes" id="UP000253250"/>
    </source>
</evidence>
<dbReference type="Gene3D" id="3.20.20.10">
    <property type="entry name" value="Alanine racemase"/>
    <property type="match status" value="1"/>
</dbReference>
<dbReference type="AlphaFoldDB" id="A0A368HCU4"/>
<dbReference type="GO" id="GO:0030170">
    <property type="term" value="F:pyridoxal phosphate binding"/>
    <property type="evidence" value="ECO:0007669"/>
    <property type="project" value="UniProtKB-UniRule"/>
</dbReference>
<organism evidence="3 4">
    <name type="scientific">Acidiferrobacter thiooxydans</name>
    <dbReference type="NCBI Taxonomy" id="163359"/>
    <lineage>
        <taxon>Bacteria</taxon>
        <taxon>Pseudomonadati</taxon>
        <taxon>Pseudomonadota</taxon>
        <taxon>Gammaproteobacteria</taxon>
        <taxon>Acidiferrobacterales</taxon>
        <taxon>Acidiferrobacteraceae</taxon>
        <taxon>Acidiferrobacter</taxon>
    </lineage>
</organism>
<dbReference type="SUPFAM" id="SSF51419">
    <property type="entry name" value="PLP-binding barrel"/>
    <property type="match status" value="1"/>
</dbReference>
<name>A0A368HCU4_9GAMM</name>
<dbReference type="PANTHER" id="PTHR10146">
    <property type="entry name" value="PROLINE SYNTHETASE CO-TRANSCRIBED BACTERIAL HOMOLOG PROTEIN"/>
    <property type="match status" value="1"/>
</dbReference>
<comment type="caution">
    <text evidence="3">The sequence shown here is derived from an EMBL/GenBank/DDBJ whole genome shotgun (WGS) entry which is preliminary data.</text>
</comment>
<comment type="similarity">
    <text evidence="2">Belongs to the pyridoxal phosphate-binding protein YggS/PROSC family.</text>
</comment>
<protein>
    <recommendedName>
        <fullName evidence="2">Pyridoxal phosphate homeostasis protein</fullName>
        <shortName evidence="2">PLP homeostasis protein</shortName>
    </recommendedName>
</protein>